<dbReference type="AlphaFoldDB" id="A0A1N6GNN9"/>
<keyword evidence="2" id="KW-0472">Membrane</keyword>
<reference evidence="4" key="1">
    <citation type="submission" date="2016-11" db="EMBL/GenBank/DDBJ databases">
        <authorList>
            <person name="Varghese N."/>
            <person name="Submissions S."/>
        </authorList>
    </citation>
    <scope>NUCLEOTIDE SEQUENCE [LARGE SCALE GENOMIC DNA]</scope>
    <source>
        <strain evidence="4">DSM 27623</strain>
    </source>
</reference>
<dbReference type="STRING" id="1416779.SAMN05444409_1956"/>
<feature type="transmembrane region" description="Helical" evidence="2">
    <location>
        <begin position="20"/>
        <end position="41"/>
    </location>
</feature>
<feature type="compositionally biased region" description="Polar residues" evidence="1">
    <location>
        <begin position="319"/>
        <end position="329"/>
    </location>
</feature>
<accession>A0A1N6GNN9</accession>
<proteinExistence type="predicted"/>
<keyword evidence="2" id="KW-0812">Transmembrane</keyword>
<protein>
    <submittedName>
        <fullName evidence="3">Uncharacterized protein</fullName>
    </submittedName>
</protein>
<organism evidence="3 4">
    <name type="scientific">Epilithonimonas zeae</name>
    <dbReference type="NCBI Taxonomy" id="1416779"/>
    <lineage>
        <taxon>Bacteria</taxon>
        <taxon>Pseudomonadati</taxon>
        <taxon>Bacteroidota</taxon>
        <taxon>Flavobacteriia</taxon>
        <taxon>Flavobacteriales</taxon>
        <taxon>Weeksellaceae</taxon>
        <taxon>Chryseobacterium group</taxon>
        <taxon>Epilithonimonas</taxon>
    </lineage>
</organism>
<evidence type="ECO:0000313" key="4">
    <source>
        <dbReference type="Proteomes" id="UP000185207"/>
    </source>
</evidence>
<evidence type="ECO:0000256" key="1">
    <source>
        <dbReference type="SAM" id="MobiDB-lite"/>
    </source>
</evidence>
<dbReference type="EMBL" id="FSRK01000001">
    <property type="protein sequence ID" value="SIO09134.1"/>
    <property type="molecule type" value="Genomic_DNA"/>
</dbReference>
<feature type="region of interest" description="Disordered" evidence="1">
    <location>
        <begin position="294"/>
        <end position="366"/>
    </location>
</feature>
<feature type="compositionally biased region" description="Basic and acidic residues" evidence="1">
    <location>
        <begin position="294"/>
        <end position="311"/>
    </location>
</feature>
<feature type="compositionally biased region" description="Acidic residues" evidence="1">
    <location>
        <begin position="355"/>
        <end position="366"/>
    </location>
</feature>
<gene>
    <name evidence="3" type="ORF">SAMN05444409_1956</name>
</gene>
<feature type="compositionally biased region" description="Basic and acidic residues" evidence="1">
    <location>
        <begin position="330"/>
        <end position="354"/>
    </location>
</feature>
<sequence>MSETNKPKTKLDWLIIGANWAAILIVTIATGALIWVVSSLIRKEPENIAPKEIVVKYEISVDTSLIKNDKDSATIKSIKNLDENNKKILSEINSSVDAQYKRMESILSVQEDRSKLFSYGAGFLAILVAIATFFGFKSINEMKKGTIDTAEYEARKIAEEEAKKVAEEIAKEVAEVKAKEVATETAKEVAEIKAKEIATETSKTIAEKEAKEIATETSKTIAEKEAKTEVRDRLKDIKKQLKSNLERDFKDKFEERELKVSDEWANNLKGEIEVNLKKILEDLESIEERVQQIESLHSEPFTKTEDHTSKEEVEEESQIQKVNIDTAKTNADDNKDVVNEKIDVPNESQIKNDSETDLFNDDDLTK</sequence>
<keyword evidence="2" id="KW-1133">Transmembrane helix</keyword>
<keyword evidence="4" id="KW-1185">Reference proteome</keyword>
<feature type="transmembrane region" description="Helical" evidence="2">
    <location>
        <begin position="116"/>
        <end position="136"/>
    </location>
</feature>
<dbReference type="Proteomes" id="UP000185207">
    <property type="component" value="Unassembled WGS sequence"/>
</dbReference>
<evidence type="ECO:0000313" key="3">
    <source>
        <dbReference type="EMBL" id="SIO09134.1"/>
    </source>
</evidence>
<evidence type="ECO:0000256" key="2">
    <source>
        <dbReference type="SAM" id="Phobius"/>
    </source>
</evidence>
<dbReference type="RefSeq" id="WP_074235072.1">
    <property type="nucleotide sequence ID" value="NZ_FSRK01000001.1"/>
</dbReference>
<name>A0A1N6GNN9_9FLAO</name>